<gene>
    <name evidence="2" type="ORF">NIES592_17915</name>
</gene>
<sequence>MIDDTEESKIKKQLQNKSDTPIKKHLKATEINYRRNKESNYTEKITDLDKNFDYSNHKNHYWSDPEFSILYGTPLYDAASPSQKIALNHLFWVGGYNLTAASEVNTALYNQVTGSVFYNIGGYETLCHELDVETSQERHHIHAFRTIGNMTEMAILGKVIVGDPLTGNESKVIQKGLVGRLSPGPIRQLFGFNWGSTPFLASQYYALRFIANMLLKLTEYSRSQYFRKLEKKREFIPSPTAVSHYHFLDESFHTTTSLLIAQELYKDFPKPTAYEKFMANFSIYMMQLTILNGLSAGAVASFSPDQLFVIPLVYKILRSPLFDMSTQEALSWIERCFCHEHEGLHLNLKYHQRLISELCRFFDKLDYTWPINREMRVMATGGSISKAIQNNTKFFHKFSKSVACKNGNPI</sequence>
<evidence type="ECO:0000313" key="2">
    <source>
        <dbReference type="EMBL" id="OKH12387.1"/>
    </source>
</evidence>
<organism evidence="2 3">
    <name type="scientific">Fischerella major NIES-592</name>
    <dbReference type="NCBI Taxonomy" id="210994"/>
    <lineage>
        <taxon>Bacteria</taxon>
        <taxon>Bacillati</taxon>
        <taxon>Cyanobacteriota</taxon>
        <taxon>Cyanophyceae</taxon>
        <taxon>Nostocales</taxon>
        <taxon>Hapalosiphonaceae</taxon>
        <taxon>Fischerella</taxon>
    </lineage>
</organism>
<dbReference type="CDD" id="cd21472">
    <property type="entry name" value="CylC-like"/>
    <property type="match status" value="1"/>
</dbReference>
<feature type="region of interest" description="Disordered" evidence="1">
    <location>
        <begin position="1"/>
        <end position="21"/>
    </location>
</feature>
<dbReference type="EMBL" id="MRCA01000011">
    <property type="protein sequence ID" value="OKH12387.1"/>
    <property type="molecule type" value="Genomic_DNA"/>
</dbReference>
<dbReference type="InterPro" id="IPR049717">
    <property type="entry name" value="CylC-like"/>
</dbReference>
<dbReference type="RefSeq" id="WP_073556466.1">
    <property type="nucleotide sequence ID" value="NZ_MRCA01000011.1"/>
</dbReference>
<name>A0A1U7GW21_9CYAN</name>
<dbReference type="OrthoDB" id="420754at2"/>
<proteinExistence type="predicted"/>
<reference evidence="2 3" key="1">
    <citation type="submission" date="2016-11" db="EMBL/GenBank/DDBJ databases">
        <title>Draft Genome Sequences of Nine Cyanobacterial Strains from Diverse Habitats.</title>
        <authorList>
            <person name="Zhu T."/>
            <person name="Hou S."/>
            <person name="Lu X."/>
            <person name="Hess W.R."/>
        </authorList>
    </citation>
    <scope>NUCLEOTIDE SEQUENCE [LARGE SCALE GENOMIC DNA]</scope>
    <source>
        <strain evidence="2 3">NIES-592</strain>
    </source>
</reference>
<protein>
    <submittedName>
        <fullName evidence="2">Uncharacterized protein</fullName>
    </submittedName>
</protein>
<accession>A0A1U7GW21</accession>
<evidence type="ECO:0000256" key="1">
    <source>
        <dbReference type="SAM" id="MobiDB-lite"/>
    </source>
</evidence>
<evidence type="ECO:0000313" key="3">
    <source>
        <dbReference type="Proteomes" id="UP000186391"/>
    </source>
</evidence>
<dbReference type="AlphaFoldDB" id="A0A1U7GW21"/>
<comment type="caution">
    <text evidence="2">The sequence shown here is derived from an EMBL/GenBank/DDBJ whole genome shotgun (WGS) entry which is preliminary data.</text>
</comment>
<keyword evidence="3" id="KW-1185">Reference proteome</keyword>
<dbReference type="Proteomes" id="UP000186391">
    <property type="component" value="Unassembled WGS sequence"/>
</dbReference>